<protein>
    <submittedName>
        <fullName evidence="1">Uncharacterized protein</fullName>
    </submittedName>
</protein>
<reference evidence="1 2" key="1">
    <citation type="submission" date="2023-09" db="EMBL/GenBank/DDBJ databases">
        <authorList>
            <person name="Wang M."/>
        </authorList>
    </citation>
    <scope>NUCLEOTIDE SEQUENCE [LARGE SCALE GENOMIC DNA]</scope>
    <source>
        <strain evidence="1">GT-2023</strain>
        <tissue evidence="1">Liver</tissue>
    </source>
</reference>
<proteinExistence type="predicted"/>
<accession>A0ABR3NSX4</accession>
<dbReference type="Proteomes" id="UP001558613">
    <property type="component" value="Unassembled WGS sequence"/>
</dbReference>
<organism evidence="1 2">
    <name type="scientific">Cirrhinus molitorella</name>
    <name type="common">mud carp</name>
    <dbReference type="NCBI Taxonomy" id="172907"/>
    <lineage>
        <taxon>Eukaryota</taxon>
        <taxon>Metazoa</taxon>
        <taxon>Chordata</taxon>
        <taxon>Craniata</taxon>
        <taxon>Vertebrata</taxon>
        <taxon>Euteleostomi</taxon>
        <taxon>Actinopterygii</taxon>
        <taxon>Neopterygii</taxon>
        <taxon>Teleostei</taxon>
        <taxon>Ostariophysi</taxon>
        <taxon>Cypriniformes</taxon>
        <taxon>Cyprinidae</taxon>
        <taxon>Labeoninae</taxon>
        <taxon>Labeonini</taxon>
        <taxon>Cirrhinus</taxon>
    </lineage>
</organism>
<dbReference type="EMBL" id="JAYMGO010000002">
    <property type="protein sequence ID" value="KAL1280121.1"/>
    <property type="molecule type" value="Genomic_DNA"/>
</dbReference>
<keyword evidence="2" id="KW-1185">Reference proteome</keyword>
<gene>
    <name evidence="1" type="ORF">QQF64_014721</name>
</gene>
<evidence type="ECO:0000313" key="1">
    <source>
        <dbReference type="EMBL" id="KAL1280121.1"/>
    </source>
</evidence>
<sequence>MIDVSWKKRGGANSAPLSNDGRWAAPHRYVPVLVGGASRNVSVLPADLRKAVKGNKELRGRVADYTGLQQPLDKVGLCCLGFGGKSRSGLILKQLSRSDFTQTSCEKELCLFSPLSLSPCCKRAPDIQKEKGGVTERVPEGIFLLLGKN</sequence>
<name>A0ABR3NSX4_9TELE</name>
<comment type="caution">
    <text evidence="1">The sequence shown here is derived from an EMBL/GenBank/DDBJ whole genome shotgun (WGS) entry which is preliminary data.</text>
</comment>
<evidence type="ECO:0000313" key="2">
    <source>
        <dbReference type="Proteomes" id="UP001558613"/>
    </source>
</evidence>